<evidence type="ECO:0000313" key="3">
    <source>
        <dbReference type="EMBL" id="MEJ5945123.1"/>
    </source>
</evidence>
<accession>A0ABU8RJE9</accession>
<feature type="region of interest" description="Disordered" evidence="1">
    <location>
        <begin position="1"/>
        <end position="25"/>
    </location>
</feature>
<dbReference type="PRINTS" id="PR00111">
    <property type="entry name" value="ABHYDROLASE"/>
</dbReference>
<dbReference type="Gene3D" id="3.40.50.1820">
    <property type="entry name" value="alpha/beta hydrolase"/>
    <property type="match status" value="1"/>
</dbReference>
<keyword evidence="4" id="KW-1185">Reference proteome</keyword>
<name>A0ABU8RJE9_9ACTN</name>
<evidence type="ECO:0000313" key="4">
    <source>
        <dbReference type="Proteomes" id="UP001387100"/>
    </source>
</evidence>
<dbReference type="PANTHER" id="PTHR43689:SF8">
    <property type="entry name" value="ALPHA_BETA-HYDROLASES SUPERFAMILY PROTEIN"/>
    <property type="match status" value="1"/>
</dbReference>
<organism evidence="3 4">
    <name type="scientific">Pseudokineococcus basanitobsidens</name>
    <dbReference type="NCBI Taxonomy" id="1926649"/>
    <lineage>
        <taxon>Bacteria</taxon>
        <taxon>Bacillati</taxon>
        <taxon>Actinomycetota</taxon>
        <taxon>Actinomycetes</taxon>
        <taxon>Kineosporiales</taxon>
        <taxon>Kineosporiaceae</taxon>
        <taxon>Pseudokineococcus</taxon>
    </lineage>
</organism>
<evidence type="ECO:0000259" key="2">
    <source>
        <dbReference type="Pfam" id="PF12697"/>
    </source>
</evidence>
<protein>
    <submittedName>
        <fullName evidence="3">Alpha/beta fold hydrolase</fullName>
    </submittedName>
</protein>
<dbReference type="PANTHER" id="PTHR43689">
    <property type="entry name" value="HYDROLASE"/>
    <property type="match status" value="1"/>
</dbReference>
<dbReference type="RefSeq" id="WP_339574505.1">
    <property type="nucleotide sequence ID" value="NZ_JBBIAA010000005.1"/>
</dbReference>
<evidence type="ECO:0000256" key="1">
    <source>
        <dbReference type="SAM" id="MobiDB-lite"/>
    </source>
</evidence>
<dbReference type="InterPro" id="IPR029058">
    <property type="entry name" value="AB_hydrolase_fold"/>
</dbReference>
<dbReference type="InterPro" id="IPR000073">
    <property type="entry name" value="AB_hydrolase_1"/>
</dbReference>
<feature type="compositionally biased region" description="Basic and acidic residues" evidence="1">
    <location>
        <begin position="1"/>
        <end position="20"/>
    </location>
</feature>
<dbReference type="Pfam" id="PF12697">
    <property type="entry name" value="Abhydrolase_6"/>
    <property type="match status" value="1"/>
</dbReference>
<dbReference type="Proteomes" id="UP001387100">
    <property type="component" value="Unassembled WGS sequence"/>
</dbReference>
<dbReference type="EMBL" id="JBBIAA010000005">
    <property type="protein sequence ID" value="MEJ5945123.1"/>
    <property type="molecule type" value="Genomic_DNA"/>
</dbReference>
<gene>
    <name evidence="3" type="ORF">WDZ17_07405</name>
</gene>
<dbReference type="GO" id="GO:0016787">
    <property type="term" value="F:hydrolase activity"/>
    <property type="evidence" value="ECO:0007669"/>
    <property type="project" value="UniProtKB-KW"/>
</dbReference>
<keyword evidence="3" id="KW-0378">Hydrolase</keyword>
<sequence length="289" mass="30624">MPPRDPRTGRRDGRPAEHPRSPRPLVVEGAQAWSAGSDGAGDLGDARVGVLALHGFTGSPASVGPWARALRAAGAEVAVPRLPGHGTSVADLDRSTWRDWYSLARADLHRLAGRCDVVVVAGLSMGGALALRLAVHEPEHVAGLALVNPAVLLADPLLPLLPLLRRVRRTVPGVADDIAAEGVTELGYDRVPLRALSSFVALMADVRADLPRVRQPVLVASSRRDHVVPAASARTVRERVGSDDVRDVRLEQSFHVATLDHDLPLVVDETLRLVRDVVAARAGADGVPA</sequence>
<reference evidence="3 4" key="1">
    <citation type="journal article" date="2017" name="Int. J. Syst. Evol. Microbiol.">
        <title>Pseudokineococcus basanitobsidens sp. nov., isolated from volcanic rock.</title>
        <authorList>
            <person name="Lee D.W."/>
            <person name="Park M.Y."/>
            <person name="Kim J.J."/>
            <person name="Kim B.S."/>
        </authorList>
    </citation>
    <scope>NUCLEOTIDE SEQUENCE [LARGE SCALE GENOMIC DNA]</scope>
    <source>
        <strain evidence="3 4">DSM 103726</strain>
    </source>
</reference>
<dbReference type="SUPFAM" id="SSF53474">
    <property type="entry name" value="alpha/beta-Hydrolases"/>
    <property type="match status" value="1"/>
</dbReference>
<comment type="caution">
    <text evidence="3">The sequence shown here is derived from an EMBL/GenBank/DDBJ whole genome shotgun (WGS) entry which is preliminary data.</text>
</comment>
<feature type="domain" description="AB hydrolase-1" evidence="2">
    <location>
        <begin position="50"/>
        <end position="242"/>
    </location>
</feature>
<proteinExistence type="predicted"/>